<dbReference type="Proteomes" id="UP001199816">
    <property type="component" value="Unassembled WGS sequence"/>
</dbReference>
<dbReference type="PROSITE" id="PS51257">
    <property type="entry name" value="PROKAR_LIPOPROTEIN"/>
    <property type="match status" value="1"/>
</dbReference>
<keyword evidence="4" id="KW-1185">Reference proteome</keyword>
<dbReference type="RefSeq" id="WP_231003152.1">
    <property type="nucleotide sequence ID" value="NZ_JAJNEC010000004.1"/>
</dbReference>
<feature type="domain" description="F5/8 type C" evidence="1">
    <location>
        <begin position="492"/>
        <end position="647"/>
    </location>
</feature>
<dbReference type="InterPro" id="IPR035423">
    <property type="entry name" value="M60-like_N"/>
</dbReference>
<sequence>MKKQFRQLSLLAGLILIGFTACKKYGYNFADGYEGGQDKANMPGGQSDSLAKDLSKLSAARNFPGLVGDEEPRLNNVDVTIDFSARHVPSSDIRITASPQPWYSTGLYAPTGEPVTIEAPQSVSGIVAVIGGWTDNLNGVPATKRDPLIYNQVALQPGKNVIRNLYGGTLYLRTNGTIKDMGTVSVKVSGAVRSPDFILGTSTDEGWNTQVQQSSVPWFQLRGRRIIFELPKIFLDKHPIANPTALMQEWDRIIEEDIYKWKGLEDISADSLNKAPNHPIRVIMDAQPRLTYAHNSFPVVMQMDENLFTNEIANYQSLTTKGAWRTLYEIGRNNSTGFWQFSGLSATAGNLFSAKMANRLGINYANLVPAMSLAVDTGIWYTRQPKNYASQFNRDLSNRTNGDLIKLLPFVQLFEYYGYDLLGQIEYDARHYTEGGLNDRQRMDYFFTKACDFTKTDLSAFFRAWSIPVSAAVADSMEAKYPFMTKTVFLYNPITKTGVKDSLMPKPRELERTAWTVTGFCCQEATTAKLYAVNLLDGDVNTLWQTRENHTPHTVTFDMGTMADVGGFYYVNGASTFRPRNIKIWVSWDNINWTQAYTGAGWDIGAGTVNTANFDGNKRYVGVRYIRFEAAFAYPASPVVNTVSTAEFGALRGISTGDKPQDPVYPPTAE</sequence>
<feature type="domain" description="Peptidase M60" evidence="2">
    <location>
        <begin position="100"/>
        <end position="418"/>
    </location>
</feature>
<dbReference type="InterPro" id="IPR008979">
    <property type="entry name" value="Galactose-bd-like_sf"/>
</dbReference>
<dbReference type="Gene3D" id="2.60.120.260">
    <property type="entry name" value="Galactose-binding domain-like"/>
    <property type="match status" value="1"/>
</dbReference>
<dbReference type="Gene3D" id="2.60.120.1250">
    <property type="entry name" value="Peptidase M60, enhancin-like domain 1"/>
    <property type="match status" value="1"/>
</dbReference>
<evidence type="ECO:0000259" key="1">
    <source>
        <dbReference type="PROSITE" id="PS50022"/>
    </source>
</evidence>
<dbReference type="Pfam" id="PF13402">
    <property type="entry name" value="Peptidase_M60"/>
    <property type="match status" value="1"/>
</dbReference>
<dbReference type="InterPro" id="IPR031161">
    <property type="entry name" value="Peptidase_M60_dom"/>
</dbReference>
<gene>
    <name evidence="3" type="ORF">LQ567_05705</name>
</gene>
<organism evidence="3 4">
    <name type="scientific">Niabella pedocola</name>
    <dbReference type="NCBI Taxonomy" id="1752077"/>
    <lineage>
        <taxon>Bacteria</taxon>
        <taxon>Pseudomonadati</taxon>
        <taxon>Bacteroidota</taxon>
        <taxon>Chitinophagia</taxon>
        <taxon>Chitinophagales</taxon>
        <taxon>Chitinophagaceae</taxon>
        <taxon>Niabella</taxon>
    </lineage>
</organism>
<comment type="caution">
    <text evidence="3">The sequence shown here is derived from an EMBL/GenBank/DDBJ whole genome shotgun (WGS) entry which is preliminary data.</text>
</comment>
<proteinExistence type="predicted"/>
<dbReference type="PANTHER" id="PTHR15730">
    <property type="entry name" value="EXPERIMENTAL AUTOIMMUNE PROSTATITIS ANTIGEN 2-RELATED"/>
    <property type="match status" value="1"/>
</dbReference>
<dbReference type="InterPro" id="IPR000421">
    <property type="entry name" value="FA58C"/>
</dbReference>
<dbReference type="Pfam" id="PF00754">
    <property type="entry name" value="F5_F8_type_C"/>
    <property type="match status" value="1"/>
</dbReference>
<dbReference type="InterPro" id="IPR042279">
    <property type="entry name" value="Pep_M60_3"/>
</dbReference>
<dbReference type="Pfam" id="PF17291">
    <property type="entry name" value="M60-like_N"/>
    <property type="match status" value="1"/>
</dbReference>
<dbReference type="InterPro" id="IPR051244">
    <property type="entry name" value="TCAF"/>
</dbReference>
<dbReference type="PROSITE" id="PS51723">
    <property type="entry name" value="PEPTIDASE_M60"/>
    <property type="match status" value="1"/>
</dbReference>
<accession>A0ABS8PMC8</accession>
<dbReference type="SUPFAM" id="SSF49785">
    <property type="entry name" value="Galactose-binding domain-like"/>
    <property type="match status" value="1"/>
</dbReference>
<dbReference type="Gene3D" id="3.40.390.80">
    <property type="entry name" value="Peptidase M60, enhancin-like domain 2"/>
    <property type="match status" value="1"/>
</dbReference>
<reference evidence="3 4" key="1">
    <citation type="submission" date="2021-11" db="EMBL/GenBank/DDBJ databases">
        <title>Genomic of Niabella pedocola.</title>
        <authorList>
            <person name="Wu T."/>
        </authorList>
    </citation>
    <scope>NUCLEOTIDE SEQUENCE [LARGE SCALE GENOMIC DNA]</scope>
    <source>
        <strain evidence="3 4">JCM 31011</strain>
    </source>
</reference>
<protein>
    <submittedName>
        <fullName evidence="3">M60 family metallopeptidase</fullName>
    </submittedName>
</protein>
<name>A0ABS8PMC8_9BACT</name>
<dbReference type="EMBL" id="JAJNEC010000004">
    <property type="protein sequence ID" value="MCD2422249.1"/>
    <property type="molecule type" value="Genomic_DNA"/>
</dbReference>
<dbReference type="PANTHER" id="PTHR15730:SF5">
    <property type="entry name" value="SI:CH211-210B2.2-RELATED"/>
    <property type="match status" value="1"/>
</dbReference>
<evidence type="ECO:0000313" key="3">
    <source>
        <dbReference type="EMBL" id="MCD2422249.1"/>
    </source>
</evidence>
<dbReference type="Gene3D" id="1.10.390.30">
    <property type="entry name" value="Peptidase M60, enhancin-like domain 3"/>
    <property type="match status" value="1"/>
</dbReference>
<dbReference type="PROSITE" id="PS50022">
    <property type="entry name" value="FA58C_3"/>
    <property type="match status" value="1"/>
</dbReference>
<dbReference type="SMART" id="SM01276">
    <property type="entry name" value="M60-like"/>
    <property type="match status" value="1"/>
</dbReference>
<evidence type="ECO:0000259" key="2">
    <source>
        <dbReference type="PROSITE" id="PS51723"/>
    </source>
</evidence>
<evidence type="ECO:0000313" key="4">
    <source>
        <dbReference type="Proteomes" id="UP001199816"/>
    </source>
</evidence>